<gene>
    <name evidence="1" type="ORF">CEV31_1013</name>
</gene>
<sequence>MTKIFTMKRFKNAKRFQTAALLGLSLVILPQSIKTAFAEDILAIATPLQTPAEINNFKLSEDLLDRMLKIHNKLEDMQLSPTAEEGLDARPSMDSMVKSIESRPQVVEVMKAENIAPRDYLLAYFAMMSGLAAADAEEEDQLVDEVKQINPEHVTFAKQNGDRIRELIGE</sequence>
<name>A0A256G162_9HYPH</name>
<keyword evidence="2" id="KW-1185">Reference proteome</keyword>
<dbReference type="Proteomes" id="UP000215590">
    <property type="component" value="Unassembled WGS sequence"/>
</dbReference>
<dbReference type="AlphaFoldDB" id="A0A256G162"/>
<evidence type="ECO:0000313" key="1">
    <source>
        <dbReference type="EMBL" id="OYR20730.1"/>
    </source>
</evidence>
<evidence type="ECO:0000313" key="2">
    <source>
        <dbReference type="Proteomes" id="UP000215590"/>
    </source>
</evidence>
<reference evidence="1 2" key="1">
    <citation type="submission" date="2017-07" db="EMBL/GenBank/DDBJ databases">
        <title>Phylogenetic study on the rhizospheric bacterium Ochrobactrum sp. A44.</title>
        <authorList>
            <person name="Krzyzanowska D.M."/>
            <person name="Ossowicki A."/>
            <person name="Rajewska M."/>
            <person name="Maciag T."/>
            <person name="Kaczynski Z."/>
            <person name="Czerwicka M."/>
            <person name="Jafra S."/>
        </authorList>
    </citation>
    <scope>NUCLEOTIDE SEQUENCE [LARGE SCALE GENOMIC DNA]</scope>
    <source>
        <strain evidence="1 2">DSM 7216</strain>
    </source>
</reference>
<proteinExistence type="predicted"/>
<protein>
    <submittedName>
        <fullName evidence="1">Uncharacterized protein</fullName>
    </submittedName>
</protein>
<organism evidence="1 2">
    <name type="scientific">Brucella thiophenivorans</name>
    <dbReference type="NCBI Taxonomy" id="571255"/>
    <lineage>
        <taxon>Bacteria</taxon>
        <taxon>Pseudomonadati</taxon>
        <taxon>Pseudomonadota</taxon>
        <taxon>Alphaproteobacteria</taxon>
        <taxon>Hyphomicrobiales</taxon>
        <taxon>Brucellaceae</taxon>
        <taxon>Brucella/Ochrobactrum group</taxon>
        <taxon>Brucella</taxon>
    </lineage>
</organism>
<comment type="caution">
    <text evidence="1">The sequence shown here is derived from an EMBL/GenBank/DDBJ whole genome shotgun (WGS) entry which is preliminary data.</text>
</comment>
<dbReference type="EMBL" id="NNRJ01000014">
    <property type="protein sequence ID" value="OYR20730.1"/>
    <property type="molecule type" value="Genomic_DNA"/>
</dbReference>
<accession>A0A256G162</accession>